<dbReference type="InterPro" id="IPR018997">
    <property type="entry name" value="PUB_domain"/>
</dbReference>
<feature type="compositionally biased region" description="Acidic residues" evidence="1">
    <location>
        <begin position="301"/>
        <end position="310"/>
    </location>
</feature>
<evidence type="ECO:0000259" key="2">
    <source>
        <dbReference type="PROSITE" id="PS51397"/>
    </source>
</evidence>
<dbReference type="Pfam" id="PF09409">
    <property type="entry name" value="PUB"/>
    <property type="match status" value="1"/>
</dbReference>
<gene>
    <name evidence="4" type="primary">LOC101491364</name>
</gene>
<feature type="compositionally biased region" description="Basic and acidic residues" evidence="1">
    <location>
        <begin position="278"/>
        <end position="293"/>
    </location>
</feature>
<dbReference type="Pfam" id="PF08325">
    <property type="entry name" value="WLM"/>
    <property type="match status" value="1"/>
</dbReference>
<evidence type="ECO:0000313" key="4">
    <source>
        <dbReference type="RefSeq" id="XP_027190362.1"/>
    </source>
</evidence>
<evidence type="ECO:0000313" key="3">
    <source>
        <dbReference type="Proteomes" id="UP000087171"/>
    </source>
</evidence>
<dbReference type="Gene3D" id="1.20.58.2190">
    <property type="match status" value="1"/>
</dbReference>
<sequence length="547" mass="61290">MHTPSSLINISITWRGKKFIVDMNSDATVKDLGQELQKLTGIKEDTMKLIVPQIAGRTSKLLAPFSTEHALLSLRETSLTELNPPPSEALKRMHMLAADPGIVAVMNKHRWRVGIMTEMAPIGYVGVSPKCILGFNKNCGEEISLRLRTDDLKGFRKYESIKKTLLHELAHMIYSEHDANFYALDRQLNQEATSLDWTRSAGHTLSGVRSSEIYEEDFMEDSSNIPQKLGGNRSDQLMTARESSVIAAYHRMANVSANKPEGSEVNQELDCDYSNSNTKEKPDHMESSSKEIEFTNTPIIVDEELNEPDPDDHIKNGMKHEPDPDDSYHGKAVLFSVCSRTIDSRTVIEQNPIDFGAAEPLHPQTSTVNLAATYPDANDSETSLKSNSPAIEMNMMAEPDPDDLVIPAPELSMLQTDEPDPDDQELQRINGAMTAICNRLQKALEMLRRDVSPMQSASILQTLLKIIRNAIEHPEMEKYKRLRKANPVIERNILNNKAALEILSLVGFREDIIFDNLGKADAYLVLKRNDPGLLWLAKSTLESRRAC</sequence>
<reference evidence="4" key="2">
    <citation type="submission" date="2025-08" db="UniProtKB">
        <authorList>
            <consortium name="RefSeq"/>
        </authorList>
    </citation>
    <scope>IDENTIFICATION</scope>
    <source>
        <tissue evidence="4">Etiolated seedlings</tissue>
    </source>
</reference>
<proteinExistence type="predicted"/>
<dbReference type="InterPro" id="IPR036339">
    <property type="entry name" value="PUB-like_dom_sf"/>
</dbReference>
<dbReference type="PANTHER" id="PTHR47796:SF1">
    <property type="entry name" value="OS08G0500800 PROTEIN"/>
    <property type="match status" value="1"/>
</dbReference>
<feature type="domain" description="WLM" evidence="2">
    <location>
        <begin position="59"/>
        <end position="253"/>
    </location>
</feature>
<dbReference type="Proteomes" id="UP000087171">
    <property type="component" value="Chromosome Ca5"/>
</dbReference>
<keyword evidence="3" id="KW-1185">Reference proteome</keyword>
<reference evidence="3" key="1">
    <citation type="journal article" date="2013" name="Nat. Biotechnol.">
        <title>Draft genome sequence of chickpea (Cicer arietinum) provides a resource for trait improvement.</title>
        <authorList>
            <person name="Varshney R.K."/>
            <person name="Song C."/>
            <person name="Saxena R.K."/>
            <person name="Azam S."/>
            <person name="Yu S."/>
            <person name="Sharpe A.G."/>
            <person name="Cannon S."/>
            <person name="Baek J."/>
            <person name="Rosen B.D."/>
            <person name="Tar'an B."/>
            <person name="Millan T."/>
            <person name="Zhang X."/>
            <person name="Ramsay L.D."/>
            <person name="Iwata A."/>
            <person name="Wang Y."/>
            <person name="Nelson W."/>
            <person name="Farmer A.D."/>
            <person name="Gaur P.M."/>
            <person name="Soderlund C."/>
            <person name="Penmetsa R.V."/>
            <person name="Xu C."/>
            <person name="Bharti A.K."/>
            <person name="He W."/>
            <person name="Winter P."/>
            <person name="Zhao S."/>
            <person name="Hane J.K."/>
            <person name="Carrasquilla-Garcia N."/>
            <person name="Condie J.A."/>
            <person name="Upadhyaya H.D."/>
            <person name="Luo M.C."/>
            <person name="Thudi M."/>
            <person name="Gowda C.L."/>
            <person name="Singh N.P."/>
            <person name="Lichtenzveig J."/>
            <person name="Gali K.K."/>
            <person name="Rubio J."/>
            <person name="Nadarajan N."/>
            <person name="Dolezel J."/>
            <person name="Bansal K.C."/>
            <person name="Xu X."/>
            <person name="Edwards D."/>
            <person name="Zhang G."/>
            <person name="Kahl G."/>
            <person name="Gil J."/>
            <person name="Singh K.B."/>
            <person name="Datta S.K."/>
            <person name="Jackson S.A."/>
            <person name="Wang J."/>
            <person name="Cook D.R."/>
        </authorList>
    </citation>
    <scope>NUCLEOTIDE SEQUENCE [LARGE SCALE GENOMIC DNA]</scope>
    <source>
        <strain evidence="3">cv. CDC Frontier</strain>
    </source>
</reference>
<dbReference type="InterPro" id="IPR013536">
    <property type="entry name" value="WLM_dom"/>
</dbReference>
<name>A0A3Q7YB92_CICAR</name>
<dbReference type="AlphaFoldDB" id="A0A3Q7YB92"/>
<dbReference type="SUPFAM" id="SSF54236">
    <property type="entry name" value="Ubiquitin-like"/>
    <property type="match status" value="1"/>
</dbReference>
<dbReference type="CDD" id="cd10463">
    <property type="entry name" value="PUB_WLM"/>
    <property type="match status" value="1"/>
</dbReference>
<organism evidence="3 4">
    <name type="scientific">Cicer arietinum</name>
    <name type="common">Chickpea</name>
    <name type="synonym">Garbanzo</name>
    <dbReference type="NCBI Taxonomy" id="3827"/>
    <lineage>
        <taxon>Eukaryota</taxon>
        <taxon>Viridiplantae</taxon>
        <taxon>Streptophyta</taxon>
        <taxon>Embryophyta</taxon>
        <taxon>Tracheophyta</taxon>
        <taxon>Spermatophyta</taxon>
        <taxon>Magnoliopsida</taxon>
        <taxon>eudicotyledons</taxon>
        <taxon>Gunneridae</taxon>
        <taxon>Pentapetalae</taxon>
        <taxon>rosids</taxon>
        <taxon>fabids</taxon>
        <taxon>Fabales</taxon>
        <taxon>Fabaceae</taxon>
        <taxon>Papilionoideae</taxon>
        <taxon>50 kb inversion clade</taxon>
        <taxon>NPAAA clade</taxon>
        <taxon>Hologalegina</taxon>
        <taxon>IRL clade</taxon>
        <taxon>Cicereae</taxon>
        <taxon>Cicer</taxon>
    </lineage>
</organism>
<protein>
    <submittedName>
        <fullName evidence="4">Uncharacterized protein LOC101491364 isoform X6</fullName>
    </submittedName>
</protein>
<dbReference type="SMART" id="SM00580">
    <property type="entry name" value="PUG"/>
    <property type="match status" value="1"/>
</dbReference>
<dbReference type="InterPro" id="IPR029071">
    <property type="entry name" value="Ubiquitin-like_domsf"/>
</dbReference>
<dbReference type="SUPFAM" id="SSF143503">
    <property type="entry name" value="PUG domain-like"/>
    <property type="match status" value="1"/>
</dbReference>
<dbReference type="RefSeq" id="XP_027190362.1">
    <property type="nucleotide sequence ID" value="XM_027334561.1"/>
</dbReference>
<dbReference type="Gene3D" id="3.10.20.90">
    <property type="entry name" value="Phosphatidylinositol 3-kinase Catalytic Subunit, Chain A, domain 1"/>
    <property type="match status" value="1"/>
</dbReference>
<feature type="region of interest" description="Disordered" evidence="1">
    <location>
        <begin position="274"/>
        <end position="327"/>
    </location>
</feature>
<dbReference type="PANTHER" id="PTHR47796">
    <property type="entry name" value="ZINC METALLOPROTEINASE-LIKE PROTEIN"/>
    <property type="match status" value="1"/>
</dbReference>
<dbReference type="PROSITE" id="PS51397">
    <property type="entry name" value="WLM"/>
    <property type="match status" value="1"/>
</dbReference>
<feature type="compositionally biased region" description="Basic and acidic residues" evidence="1">
    <location>
        <begin position="311"/>
        <end position="327"/>
    </location>
</feature>
<accession>A0A3Q7YB92</accession>
<evidence type="ECO:0000256" key="1">
    <source>
        <dbReference type="SAM" id="MobiDB-lite"/>
    </source>
</evidence>